<dbReference type="Gene3D" id="2.60.40.150">
    <property type="entry name" value="C2 domain"/>
    <property type="match status" value="2"/>
</dbReference>
<dbReference type="InterPro" id="IPR036465">
    <property type="entry name" value="vWFA_dom_sf"/>
</dbReference>
<dbReference type="SMART" id="SM00239">
    <property type="entry name" value="C2"/>
    <property type="match status" value="2"/>
</dbReference>
<evidence type="ECO:0000313" key="14">
    <source>
        <dbReference type="Proteomes" id="UP000193920"/>
    </source>
</evidence>
<dbReference type="SUPFAM" id="SSF49562">
    <property type="entry name" value="C2 domain (Calcium/lipid-binding domain, CaLB)"/>
    <property type="match status" value="2"/>
</dbReference>
<dbReference type="SMART" id="SM00327">
    <property type="entry name" value="VWA"/>
    <property type="match status" value="1"/>
</dbReference>
<dbReference type="CDD" id="cd04048">
    <property type="entry name" value="C2A_Copine"/>
    <property type="match status" value="1"/>
</dbReference>
<dbReference type="FunFam" id="2.60.40.150:FF:000042">
    <property type="entry name" value="Copine 3"/>
    <property type="match status" value="1"/>
</dbReference>
<name>A0A1Y2AGV4_9FUNG</name>
<sequence length="566" mass="64477">MNIAPPNSNFNASELVSKIEIKVSCENLPNFDTLTKSDPKVFIFQEKVTYANNTKNTYWENIDSTERIKNSDNPVFTKSIYMDYYFEMIQNLRFVVFDMDSDSNEWSKNDFIGYAEKTVGDLISGSQNNVYQCDLLTTIPSGINCSNTKAKFSSKQAKINIRIQEVVNSPYEFTMDIIGSDLDKKDTFGKSDPFIIISRIENDSSLVKIFETPVIKNTLNPKWKNIRIPEISLNNGDPDKLLLWEVYDYDKNSSNDLIGIFKATTRVLFEQNTFELINEKKKAKKGSKYKNSGVIKFENLTRVRKYSFIDFPMNGTEVAVSFAIDFTASNGDPNNSNSLHYRTPNYDMNNFYTLNEYQKAISSIGYVLEPYDTTRYMEVYGYGGMFFNRNEVEFDCSLTGDPNNPSVLGVAGILNAYFHALQTTKLYGPTNFSPIIKKISEEAKRDLLPPGQNNPLPRYYILTIITDGAISDMEKTIASIINANELPLSIIIIGVGNADFTNMKKLDGDNKVLKLNNKYSTRDIVQFVPLADYINDPGLLAQETLKEIPKQVKEFADKFKYKPRFL</sequence>
<reference evidence="13 14" key="1">
    <citation type="submission" date="2016-08" db="EMBL/GenBank/DDBJ databases">
        <title>A Parts List for Fungal Cellulosomes Revealed by Comparative Genomics.</title>
        <authorList>
            <consortium name="DOE Joint Genome Institute"/>
            <person name="Haitjema C.H."/>
            <person name="Gilmore S.P."/>
            <person name="Henske J.K."/>
            <person name="Solomon K.V."/>
            <person name="De Groot R."/>
            <person name="Kuo A."/>
            <person name="Mondo S.J."/>
            <person name="Salamov A.A."/>
            <person name="Labutti K."/>
            <person name="Zhao Z."/>
            <person name="Chiniquy J."/>
            <person name="Barry K."/>
            <person name="Brewer H.M."/>
            <person name="Purvine S.O."/>
            <person name="Wright A.T."/>
            <person name="Boxma B."/>
            <person name="Van Alen T."/>
            <person name="Hackstein J.H."/>
            <person name="Baker S.E."/>
            <person name="Grigoriev I.V."/>
            <person name="O'Malley M.A."/>
        </authorList>
    </citation>
    <scope>NUCLEOTIDE SEQUENCE [LARGE SCALE GENOMIC DNA]</scope>
    <source>
        <strain evidence="13 14">G1</strain>
    </source>
</reference>
<keyword evidence="6" id="KW-0963">Cytoplasm</keyword>
<dbReference type="PANTHER" id="PTHR10857:SF106">
    <property type="entry name" value="C2 DOMAIN-CONTAINING PROTEIN"/>
    <property type="match status" value="1"/>
</dbReference>
<comment type="caution">
    <text evidence="13">The sequence shown here is derived from an EMBL/GenBank/DDBJ whole genome shotgun (WGS) entry which is preliminary data.</text>
</comment>
<comment type="subcellular location">
    <subcellularLocation>
        <location evidence="2">Cell membrane</location>
    </subcellularLocation>
    <subcellularLocation>
        <location evidence="3">Cytoplasm</location>
    </subcellularLocation>
    <subcellularLocation>
        <location evidence="1">Nucleus</location>
    </subcellularLocation>
</comment>
<evidence type="ECO:0000256" key="9">
    <source>
        <dbReference type="ARBA" id="ARBA00022837"/>
    </source>
</evidence>
<dbReference type="SUPFAM" id="SSF53300">
    <property type="entry name" value="vWA-like"/>
    <property type="match status" value="1"/>
</dbReference>
<evidence type="ECO:0000256" key="4">
    <source>
        <dbReference type="ARBA" id="ARBA00009048"/>
    </source>
</evidence>
<keyword evidence="9" id="KW-0106">Calcium</keyword>
<keyword evidence="7" id="KW-0479">Metal-binding</keyword>
<gene>
    <name evidence="13" type="ORF">LY90DRAFT_676162</name>
</gene>
<dbReference type="InterPro" id="IPR002035">
    <property type="entry name" value="VWF_A"/>
</dbReference>
<evidence type="ECO:0000256" key="6">
    <source>
        <dbReference type="ARBA" id="ARBA00022490"/>
    </source>
</evidence>
<evidence type="ECO:0000256" key="1">
    <source>
        <dbReference type="ARBA" id="ARBA00004123"/>
    </source>
</evidence>
<protein>
    <submittedName>
        <fullName evidence="13">Copine-domain-containing protein</fullName>
    </submittedName>
</protein>
<evidence type="ECO:0000256" key="10">
    <source>
        <dbReference type="ARBA" id="ARBA00023136"/>
    </source>
</evidence>
<evidence type="ECO:0000256" key="8">
    <source>
        <dbReference type="ARBA" id="ARBA00022737"/>
    </source>
</evidence>
<dbReference type="Pfam" id="PF00168">
    <property type="entry name" value="C2"/>
    <property type="match status" value="2"/>
</dbReference>
<keyword evidence="11" id="KW-0539">Nucleus</keyword>
<dbReference type="InterPro" id="IPR045052">
    <property type="entry name" value="Copine"/>
</dbReference>
<dbReference type="PANTHER" id="PTHR10857">
    <property type="entry name" value="COPINE"/>
    <property type="match status" value="1"/>
</dbReference>
<dbReference type="OrthoDB" id="5855668at2759"/>
<keyword evidence="14" id="KW-1185">Reference proteome</keyword>
<dbReference type="GO" id="GO:0071277">
    <property type="term" value="P:cellular response to calcium ion"/>
    <property type="evidence" value="ECO:0007669"/>
    <property type="project" value="TreeGrafter"/>
</dbReference>
<dbReference type="GO" id="GO:0005634">
    <property type="term" value="C:nucleus"/>
    <property type="evidence" value="ECO:0007669"/>
    <property type="project" value="UniProtKB-SubCell"/>
</dbReference>
<organism evidence="13 14">
    <name type="scientific">Neocallimastix californiae</name>
    <dbReference type="NCBI Taxonomy" id="1754190"/>
    <lineage>
        <taxon>Eukaryota</taxon>
        <taxon>Fungi</taxon>
        <taxon>Fungi incertae sedis</taxon>
        <taxon>Chytridiomycota</taxon>
        <taxon>Chytridiomycota incertae sedis</taxon>
        <taxon>Neocallimastigomycetes</taxon>
        <taxon>Neocallimastigales</taxon>
        <taxon>Neocallimastigaceae</taxon>
        <taxon>Neocallimastix</taxon>
    </lineage>
</organism>
<dbReference type="InterPro" id="IPR000008">
    <property type="entry name" value="C2_dom"/>
</dbReference>
<evidence type="ECO:0000256" key="5">
    <source>
        <dbReference type="ARBA" id="ARBA00022475"/>
    </source>
</evidence>
<evidence type="ECO:0000256" key="3">
    <source>
        <dbReference type="ARBA" id="ARBA00004496"/>
    </source>
</evidence>
<feature type="domain" description="C2" evidence="12">
    <location>
        <begin position="1"/>
        <end position="134"/>
    </location>
</feature>
<keyword evidence="10" id="KW-0472">Membrane</keyword>
<dbReference type="CDD" id="cd04047">
    <property type="entry name" value="C2B_Copine"/>
    <property type="match status" value="1"/>
</dbReference>
<evidence type="ECO:0000256" key="11">
    <source>
        <dbReference type="ARBA" id="ARBA00023242"/>
    </source>
</evidence>
<dbReference type="GO" id="GO:0046872">
    <property type="term" value="F:metal ion binding"/>
    <property type="evidence" value="ECO:0007669"/>
    <property type="project" value="UniProtKB-KW"/>
</dbReference>
<evidence type="ECO:0000256" key="7">
    <source>
        <dbReference type="ARBA" id="ARBA00022723"/>
    </source>
</evidence>
<dbReference type="Proteomes" id="UP000193920">
    <property type="component" value="Unassembled WGS sequence"/>
</dbReference>
<dbReference type="Pfam" id="PF07002">
    <property type="entry name" value="Copine"/>
    <property type="match status" value="1"/>
</dbReference>
<keyword evidence="5" id="KW-1003">Cell membrane</keyword>
<keyword evidence="8" id="KW-0677">Repeat</keyword>
<dbReference type="STRING" id="1754190.A0A1Y2AGV4"/>
<dbReference type="GO" id="GO:0005544">
    <property type="term" value="F:calcium-dependent phospholipid binding"/>
    <property type="evidence" value="ECO:0007669"/>
    <property type="project" value="InterPro"/>
</dbReference>
<dbReference type="InterPro" id="IPR035892">
    <property type="entry name" value="C2_domain_sf"/>
</dbReference>
<comment type="similarity">
    <text evidence="4">Belongs to the copine family.</text>
</comment>
<dbReference type="PROSITE" id="PS50004">
    <property type="entry name" value="C2"/>
    <property type="match status" value="2"/>
</dbReference>
<dbReference type="InterPro" id="IPR037768">
    <property type="entry name" value="C2B_Copine"/>
</dbReference>
<proteinExistence type="inferred from homology"/>
<evidence type="ECO:0000313" key="13">
    <source>
        <dbReference type="EMBL" id="ORY21736.1"/>
    </source>
</evidence>
<evidence type="ECO:0000256" key="2">
    <source>
        <dbReference type="ARBA" id="ARBA00004236"/>
    </source>
</evidence>
<dbReference type="GO" id="GO:0005886">
    <property type="term" value="C:plasma membrane"/>
    <property type="evidence" value="ECO:0007669"/>
    <property type="project" value="UniProtKB-SubCell"/>
</dbReference>
<feature type="domain" description="C2" evidence="12">
    <location>
        <begin position="140"/>
        <end position="278"/>
    </location>
</feature>
<dbReference type="GO" id="GO:0005737">
    <property type="term" value="C:cytoplasm"/>
    <property type="evidence" value="ECO:0007669"/>
    <property type="project" value="UniProtKB-SubCell"/>
</dbReference>
<dbReference type="InterPro" id="IPR010734">
    <property type="entry name" value="Copine_C"/>
</dbReference>
<dbReference type="EMBL" id="MCOG01000260">
    <property type="protein sequence ID" value="ORY21736.1"/>
    <property type="molecule type" value="Genomic_DNA"/>
</dbReference>
<evidence type="ECO:0000259" key="12">
    <source>
        <dbReference type="PROSITE" id="PS50004"/>
    </source>
</evidence>
<accession>A0A1Y2AGV4</accession>
<dbReference type="AlphaFoldDB" id="A0A1Y2AGV4"/>